<dbReference type="eggNOG" id="ENOG502ZG8T">
    <property type="taxonomic scope" value="Bacteria"/>
</dbReference>
<reference key="1">
    <citation type="submission" date="2010-11" db="EMBL/GenBank/DDBJ databases">
        <title>The complete genome of Bacteroides helcogenes P 36-108.</title>
        <authorList>
            <consortium name="US DOE Joint Genome Institute (JGI-PGF)"/>
            <person name="Lucas S."/>
            <person name="Copeland A."/>
            <person name="Lapidus A."/>
            <person name="Bruce D."/>
            <person name="Goodwin L."/>
            <person name="Pitluck S."/>
            <person name="Kyrpides N."/>
            <person name="Mavromatis K."/>
            <person name="Ivanova N."/>
            <person name="Zeytun A."/>
            <person name="Brettin T."/>
            <person name="Detter J.C."/>
            <person name="Tapia R."/>
            <person name="Han C."/>
            <person name="Land M."/>
            <person name="Hauser L."/>
            <person name="Markowitz V."/>
            <person name="Cheng J.-F."/>
            <person name="Hugenholtz P."/>
            <person name="Woyke T."/>
            <person name="Wu D."/>
            <person name="Gronow S."/>
            <person name="Wellnitz S."/>
            <person name="Brambilla E."/>
            <person name="Klenk H.-P."/>
            <person name="Eisen J.A."/>
        </authorList>
    </citation>
    <scope>NUCLEOTIDE SEQUENCE</scope>
    <source>
        <strain>P 36-108</strain>
    </source>
</reference>
<dbReference type="InterPro" id="IPR036249">
    <property type="entry name" value="Thioredoxin-like_sf"/>
</dbReference>
<dbReference type="SUPFAM" id="SSF52833">
    <property type="entry name" value="Thioredoxin-like"/>
    <property type="match status" value="1"/>
</dbReference>
<evidence type="ECO:0000256" key="1">
    <source>
        <dbReference type="SAM" id="Phobius"/>
    </source>
</evidence>
<keyword evidence="1" id="KW-1133">Transmembrane helix</keyword>
<evidence type="ECO:0000313" key="3">
    <source>
        <dbReference type="Proteomes" id="UP000008630"/>
    </source>
</evidence>
<accession>E6SNG1</accession>
<sequence length="202" mass="24032">MYAKISKYLVYIAIVVVIVVSEINYYKLKGILDSNKGVIEMVGMERDLLFDNIMLHYTYNETKLFDVEVVNEDDSQQKLSELFNDDYKLVFRFSYLHCSSCISSIFEELIKLSNDIPKDRFLIIGSYENKRAFLSFKKNHKISYPMYFVKEGTDKNKILEAENMPYFCLLNHDLVVQDLFIPLKEIPLYLKRYLKVIERKYF</sequence>
<dbReference type="RefSeq" id="WP_013546369.1">
    <property type="nucleotide sequence ID" value="NC_014933.1"/>
</dbReference>
<reference evidence="2 3" key="2">
    <citation type="journal article" date="2011" name="Stand. Genomic Sci.">
        <title>Complete genome sequence of Bacteroides helcogenes type strain (P 36-108).</title>
        <authorList>
            <person name="Pati A."/>
            <person name="Gronow S."/>
            <person name="Zeytun A."/>
            <person name="Lapidus A."/>
            <person name="Nolan M."/>
            <person name="Hammon N."/>
            <person name="Deshpande S."/>
            <person name="Cheng J.F."/>
            <person name="Tapia R."/>
            <person name="Han C."/>
            <person name="Goodwin L."/>
            <person name="Pitluck S."/>
            <person name="Liolios K."/>
            <person name="Pagani I."/>
            <person name="Ivanova N."/>
            <person name="Mavromatis K."/>
            <person name="Chen A."/>
            <person name="Palaniappan K."/>
            <person name="Land M."/>
            <person name="Hauser L."/>
            <person name="Chang Y.J."/>
            <person name="Jeffries C.D."/>
            <person name="Detter J.C."/>
            <person name="Brambilla E."/>
            <person name="Rohde M."/>
            <person name="Goker M."/>
            <person name="Woyke T."/>
            <person name="Bristow J."/>
            <person name="Eisen J.A."/>
            <person name="Markowitz V."/>
            <person name="Hugenholtz P."/>
            <person name="Kyrpides N.C."/>
            <person name="Klenk H.P."/>
            <person name="Lucas S."/>
        </authorList>
    </citation>
    <scope>NUCLEOTIDE SEQUENCE [LARGE SCALE GENOMIC DNA]</scope>
    <source>
        <strain evidence="3">ATCC 35417 / DSM 20613 / JCM 6297 / CCUG 15421 / P 36-108</strain>
    </source>
</reference>
<organism evidence="2 3">
    <name type="scientific">Bacteroides helcogenes (strain ATCC 35417 / DSM 20613 / JCM 6297 / CCUG 15421 / P 36-108)</name>
    <dbReference type="NCBI Taxonomy" id="693979"/>
    <lineage>
        <taxon>Bacteria</taxon>
        <taxon>Pseudomonadati</taxon>
        <taxon>Bacteroidota</taxon>
        <taxon>Bacteroidia</taxon>
        <taxon>Bacteroidales</taxon>
        <taxon>Bacteroidaceae</taxon>
        <taxon>Bacteroides</taxon>
    </lineage>
</organism>
<dbReference type="PATRIC" id="fig|693979.3.peg.780"/>
<keyword evidence="1" id="KW-0472">Membrane</keyword>
<gene>
    <name evidence="2" type="ordered locus">Bache_0732</name>
</gene>
<feature type="transmembrane region" description="Helical" evidence="1">
    <location>
        <begin position="6"/>
        <end position="26"/>
    </location>
</feature>
<dbReference type="STRING" id="693979.Bache_0732"/>
<proteinExistence type="predicted"/>
<name>E6SNG1_BACT6</name>
<keyword evidence="1" id="KW-0812">Transmembrane</keyword>
<keyword evidence="3" id="KW-1185">Reference proteome</keyword>
<dbReference type="KEGG" id="bhl:Bache_0732"/>
<dbReference type="EMBL" id="CP002352">
    <property type="protein sequence ID" value="ADV42754.1"/>
    <property type="molecule type" value="Genomic_DNA"/>
</dbReference>
<dbReference type="OrthoDB" id="1050268at2"/>
<dbReference type="AlphaFoldDB" id="E6SNG1"/>
<dbReference type="Gene3D" id="3.40.30.10">
    <property type="entry name" value="Glutaredoxin"/>
    <property type="match status" value="1"/>
</dbReference>
<evidence type="ECO:0008006" key="4">
    <source>
        <dbReference type="Google" id="ProtNLM"/>
    </source>
</evidence>
<protein>
    <recommendedName>
        <fullName evidence="4">Alkyl hydroperoxide reductase subunit C/ Thiol specific antioxidant domain-containing protein</fullName>
    </recommendedName>
</protein>
<dbReference type="Proteomes" id="UP000008630">
    <property type="component" value="Chromosome"/>
</dbReference>
<dbReference type="HOGENOM" id="CLU_116144_0_0_10"/>
<evidence type="ECO:0000313" key="2">
    <source>
        <dbReference type="EMBL" id="ADV42754.1"/>
    </source>
</evidence>